<sequence length="137" mass="15494">MTHHTKNKGDLGVLKAKLDLFLQGYLVLVPETEHAPFDLVIYKDGKFKTVQVKYRAVNKRGVIEIPFRNSYSTAKGVNTKKVNKALVSIYAVYCPQTDSCYYFNPLEYGESIALRVNASVNHQQKGTHLADDFKKVP</sequence>
<keyword evidence="3" id="KW-1185">Reference proteome</keyword>
<dbReference type="KEGG" id="fls:GLV81_07450"/>
<feature type="domain" description="PD(D/E)XK endonuclease" evidence="1">
    <location>
        <begin position="3"/>
        <end position="134"/>
    </location>
</feature>
<dbReference type="Pfam" id="PF11645">
    <property type="entry name" value="PDDEXK_5"/>
    <property type="match status" value="1"/>
</dbReference>
<reference evidence="2 3" key="1">
    <citation type="submission" date="2019-11" db="EMBL/GenBank/DDBJ databases">
        <authorList>
            <person name="Im W.T."/>
        </authorList>
    </citation>
    <scope>NUCLEOTIDE SEQUENCE [LARGE SCALE GENOMIC DNA]</scope>
    <source>
        <strain evidence="2 3">SB-02</strain>
    </source>
</reference>
<accession>A0A6I6H6R4</accession>
<name>A0A6I6H6R4_9BACT</name>
<dbReference type="AlphaFoldDB" id="A0A6I6H6R4"/>
<proteinExistence type="predicted"/>
<evidence type="ECO:0000313" key="2">
    <source>
        <dbReference type="EMBL" id="QGW30011.1"/>
    </source>
</evidence>
<protein>
    <recommendedName>
        <fullName evidence="1">PD(D/E)XK endonuclease domain-containing protein</fullName>
    </recommendedName>
</protein>
<dbReference type="InterPro" id="IPR011856">
    <property type="entry name" value="tRNA_endonuc-like_dom_sf"/>
</dbReference>
<evidence type="ECO:0000313" key="3">
    <source>
        <dbReference type="Proteomes" id="UP000426027"/>
    </source>
</evidence>
<organism evidence="2 3">
    <name type="scientific">Phnomibacter ginsenosidimutans</name>
    <dbReference type="NCBI Taxonomy" id="2676868"/>
    <lineage>
        <taxon>Bacteria</taxon>
        <taxon>Pseudomonadati</taxon>
        <taxon>Bacteroidota</taxon>
        <taxon>Chitinophagia</taxon>
        <taxon>Chitinophagales</taxon>
        <taxon>Chitinophagaceae</taxon>
        <taxon>Phnomibacter</taxon>
    </lineage>
</organism>
<dbReference type="InterPro" id="IPR021671">
    <property type="entry name" value="PD(D/E)XK_Endonuc"/>
</dbReference>
<dbReference type="Proteomes" id="UP000426027">
    <property type="component" value="Chromosome"/>
</dbReference>
<dbReference type="GO" id="GO:0003676">
    <property type="term" value="F:nucleic acid binding"/>
    <property type="evidence" value="ECO:0007669"/>
    <property type="project" value="InterPro"/>
</dbReference>
<gene>
    <name evidence="2" type="ORF">GLV81_07450</name>
</gene>
<evidence type="ECO:0000259" key="1">
    <source>
        <dbReference type="Pfam" id="PF11645"/>
    </source>
</evidence>
<dbReference type="Gene3D" id="3.40.1350.10">
    <property type="match status" value="1"/>
</dbReference>
<dbReference type="EMBL" id="CP046566">
    <property type="protein sequence ID" value="QGW30011.1"/>
    <property type="molecule type" value="Genomic_DNA"/>
</dbReference>